<dbReference type="InterPro" id="IPR009154">
    <property type="entry name" value="Membr-bd_4haem_cyt_TorC"/>
</dbReference>
<sequence length="386" mass="42998">MIRRAWRAFWRPSTKWGLGILLIGGIFVGVLGWNGLHYAMEKTSGLEFCVSCHSMRDNVYPEYVQSIHFKNPAGVQAECADCHERKTGLAAYVDKFNAWRDIWGEIRGTIDTPEKFEQNRLRLAKQVWKHMEETDSATCRSCHDFAHMDFDKQKPEAAKQMQTAMKNGDTCISCHKGIAHKLPDMAAGYKAMLNDLKAEAGKDGADEVYAIATMPLYMEQPSDASGKGDGQLMPLTKAKVLERSGDWAKVSIDGWTQEGVERLLVAAMGRRIFQATLSTEAAETLEVHQTKVDPETDLTWNEASFVAWTKADNLTSNAEGLEEYGSELKSAACGACHATPPANHYLANQWIGLIKEMKGYTALSAEEVRFLQNFYQLHAKDMAAGS</sequence>
<evidence type="ECO:0000256" key="13">
    <source>
        <dbReference type="ARBA" id="ARBA00023136"/>
    </source>
</evidence>
<evidence type="ECO:0000256" key="4">
    <source>
        <dbReference type="ARBA" id="ARBA00022448"/>
    </source>
</evidence>
<feature type="binding site" description="axial binding residue" evidence="17">
    <location>
        <position position="83"/>
    </location>
    <ligand>
        <name>heme</name>
        <dbReference type="ChEBI" id="CHEBI:30413"/>
        <label>2</label>
    </ligand>
    <ligandPart>
        <name>Fe</name>
        <dbReference type="ChEBI" id="CHEBI:18248"/>
    </ligandPart>
</feature>
<keyword evidence="7 15" id="KW-0349">Heme</keyword>
<dbReference type="OrthoDB" id="7360653at2"/>
<comment type="function">
    <text evidence="14">Mediates electron flow from quinones to the NapAB complex.</text>
</comment>
<feature type="binding site" description="covalent" evidence="16">
    <location>
        <position position="171"/>
    </location>
    <ligand>
        <name>heme</name>
        <dbReference type="ChEBI" id="CHEBI:30413"/>
        <label>4</label>
    </ligand>
</feature>
<evidence type="ECO:0000256" key="10">
    <source>
        <dbReference type="ARBA" id="ARBA00022982"/>
    </source>
</evidence>
<keyword evidence="10 15" id="KW-0249">Electron transport</keyword>
<evidence type="ECO:0000256" key="6">
    <source>
        <dbReference type="ARBA" id="ARBA00022519"/>
    </source>
</evidence>
<dbReference type="PANTHER" id="PTHR30333">
    <property type="entry name" value="CYTOCHROME C-TYPE PROTEIN"/>
    <property type="match status" value="1"/>
</dbReference>
<feature type="binding site" description="covalent" evidence="16">
    <location>
        <position position="82"/>
    </location>
    <ligand>
        <name>heme</name>
        <dbReference type="ChEBI" id="CHEBI:30413"/>
        <label>2</label>
    </ligand>
</feature>
<feature type="binding site" description="covalent" evidence="16">
    <location>
        <position position="142"/>
    </location>
    <ligand>
        <name>heme</name>
        <dbReference type="ChEBI" id="CHEBI:30413"/>
        <label>3</label>
    </ligand>
</feature>
<dbReference type="EMBL" id="FUXL01000014">
    <property type="protein sequence ID" value="SKA31893.1"/>
    <property type="molecule type" value="Genomic_DNA"/>
</dbReference>
<dbReference type="InterPro" id="IPR005126">
    <property type="entry name" value="NapC/NirT_cyt_c_N"/>
</dbReference>
<evidence type="ECO:0000256" key="15">
    <source>
        <dbReference type="PIRNR" id="PIRNR000014"/>
    </source>
</evidence>
<keyword evidence="4 15" id="KW-0813">Transport</keyword>
<dbReference type="Gene3D" id="1.10.3820.10">
    <property type="entry name" value="Di-heme elbow motif domain"/>
    <property type="match status" value="1"/>
</dbReference>
<feature type="binding site" description="covalent" evidence="16">
    <location>
        <position position="49"/>
    </location>
    <ligand>
        <name>heme</name>
        <dbReference type="ChEBI" id="CHEBI:30413"/>
        <label>1</label>
    </ligand>
</feature>
<organism evidence="20 21">
    <name type="scientific">Consotaella salsifontis</name>
    <dbReference type="NCBI Taxonomy" id="1365950"/>
    <lineage>
        <taxon>Bacteria</taxon>
        <taxon>Pseudomonadati</taxon>
        <taxon>Pseudomonadota</taxon>
        <taxon>Alphaproteobacteria</taxon>
        <taxon>Hyphomicrobiales</taxon>
        <taxon>Aurantimonadaceae</taxon>
        <taxon>Consotaella</taxon>
    </lineage>
</organism>
<evidence type="ECO:0000256" key="18">
    <source>
        <dbReference type="SAM" id="Phobius"/>
    </source>
</evidence>
<feature type="binding site" description="covalent" evidence="16">
    <location>
        <position position="174"/>
    </location>
    <ligand>
        <name>heme</name>
        <dbReference type="ChEBI" id="CHEBI:30413"/>
        <label>4</label>
    </ligand>
</feature>
<evidence type="ECO:0000313" key="21">
    <source>
        <dbReference type="Proteomes" id="UP000190135"/>
    </source>
</evidence>
<evidence type="ECO:0000256" key="2">
    <source>
        <dbReference type="ARBA" id="ARBA00006417"/>
    </source>
</evidence>
<keyword evidence="12 15" id="KW-0408">Iron</keyword>
<accession>A0A1T4SUP4</accession>
<evidence type="ECO:0000256" key="14">
    <source>
        <dbReference type="ARBA" id="ARBA00055242"/>
    </source>
</evidence>
<evidence type="ECO:0000256" key="16">
    <source>
        <dbReference type="PIRSR" id="PIRSR000014-1"/>
    </source>
</evidence>
<feature type="binding site" description="covalent" evidence="16">
    <location>
        <position position="139"/>
    </location>
    <ligand>
        <name>heme</name>
        <dbReference type="ChEBI" id="CHEBI:30413"/>
        <label>3</label>
    </ligand>
</feature>
<feature type="binding site" description="axial binding residue" evidence="17">
    <location>
        <position position="337"/>
    </location>
    <ligand>
        <name>heme</name>
        <dbReference type="ChEBI" id="CHEBI:30413"/>
        <label>5</label>
    </ligand>
    <ligandPart>
        <name>Fe</name>
        <dbReference type="ChEBI" id="CHEBI:18248"/>
    </ligandPart>
</feature>
<feature type="binding site" description="axial binding residue" evidence="17">
    <location>
        <position position="143"/>
    </location>
    <ligand>
        <name>heme</name>
        <dbReference type="ChEBI" id="CHEBI:30413"/>
        <label>3</label>
    </ligand>
    <ligandPart>
        <name>Fe</name>
        <dbReference type="ChEBI" id="CHEBI:18248"/>
    </ligandPart>
</feature>
<dbReference type="InterPro" id="IPR036280">
    <property type="entry name" value="Multihaem_cyt_sf"/>
</dbReference>
<keyword evidence="8 18" id="KW-0812">Transmembrane</keyword>
<feature type="binding site" description="axial binding residue" evidence="17">
    <location>
        <position position="175"/>
    </location>
    <ligand>
        <name>heme</name>
        <dbReference type="ChEBI" id="CHEBI:30413"/>
        <label>4</label>
    </ligand>
    <ligandPart>
        <name>Fe</name>
        <dbReference type="ChEBI" id="CHEBI:18248"/>
    </ligandPart>
</feature>
<evidence type="ECO:0000256" key="1">
    <source>
        <dbReference type="ARBA" id="ARBA00004249"/>
    </source>
</evidence>
<keyword evidence="21" id="KW-1185">Reference proteome</keyword>
<keyword evidence="11 18" id="KW-1133">Transmembrane helix</keyword>
<feature type="binding site" description="covalent" evidence="16">
    <location>
        <position position="52"/>
    </location>
    <ligand>
        <name>heme</name>
        <dbReference type="ChEBI" id="CHEBI:30413"/>
        <label>1</label>
    </ligand>
</feature>
<feature type="domain" description="NapC/NirT cytochrome c N-terminal" evidence="19">
    <location>
        <begin position="12"/>
        <end position="185"/>
    </location>
</feature>
<comment type="similarity">
    <text evidence="3">Belongs to the NapC/NirT/NrfH family.</text>
</comment>
<dbReference type="GO" id="GO:0009061">
    <property type="term" value="P:anaerobic respiration"/>
    <property type="evidence" value="ECO:0007669"/>
    <property type="project" value="TreeGrafter"/>
</dbReference>
<evidence type="ECO:0000256" key="7">
    <source>
        <dbReference type="ARBA" id="ARBA00022617"/>
    </source>
</evidence>
<keyword evidence="9 15" id="KW-0479">Metal-binding</keyword>
<evidence type="ECO:0000256" key="11">
    <source>
        <dbReference type="ARBA" id="ARBA00022989"/>
    </source>
</evidence>
<dbReference type="InterPro" id="IPR051174">
    <property type="entry name" value="Cytochrome_c-type_ET"/>
</dbReference>
<feature type="binding site" description="axial binding residue" evidence="17">
    <location>
        <position position="53"/>
    </location>
    <ligand>
        <name>heme</name>
        <dbReference type="ChEBI" id="CHEBI:30413"/>
        <label>1</label>
    </ligand>
    <ligandPart>
        <name>Fe</name>
        <dbReference type="ChEBI" id="CHEBI:18248"/>
    </ligandPart>
</feature>
<feature type="binding site" description="covalent" evidence="16">
    <location>
        <position position="333"/>
    </location>
    <ligand>
        <name>heme</name>
        <dbReference type="ChEBI" id="CHEBI:30413"/>
        <label>5</label>
    </ligand>
</feature>
<evidence type="ECO:0000256" key="9">
    <source>
        <dbReference type="ARBA" id="ARBA00022723"/>
    </source>
</evidence>
<reference evidence="20 21" key="1">
    <citation type="submission" date="2017-02" db="EMBL/GenBank/DDBJ databases">
        <authorList>
            <person name="Peterson S.W."/>
        </authorList>
    </citation>
    <scope>NUCLEOTIDE SEQUENCE [LARGE SCALE GENOMIC DNA]</scope>
    <source>
        <strain evidence="20 21">USBA 369</strain>
    </source>
</reference>
<dbReference type="STRING" id="1365950.SAMN05428963_11470"/>
<dbReference type="PIRSF" id="PIRSF000014">
    <property type="entry name" value="4_hem_cytch_TorC"/>
    <property type="match status" value="1"/>
</dbReference>
<dbReference type="SUPFAM" id="SSF48695">
    <property type="entry name" value="Multiheme cytochromes"/>
    <property type="match status" value="1"/>
</dbReference>
<evidence type="ECO:0000256" key="8">
    <source>
        <dbReference type="ARBA" id="ARBA00022692"/>
    </source>
</evidence>
<dbReference type="FunFam" id="1.10.3820.10:FF:000001">
    <property type="entry name" value="Cytochrome c-type protein"/>
    <property type="match status" value="1"/>
</dbReference>
<comment type="subcellular location">
    <subcellularLocation>
        <location evidence="1">Cell inner membrane</location>
        <topology evidence="1">Single-pass type II membrane protein</topology>
    </subcellularLocation>
</comment>
<gene>
    <name evidence="20" type="ORF">SAMN05428963_11470</name>
</gene>
<keyword evidence="13 15" id="KW-0472">Membrane</keyword>
<dbReference type="InterPro" id="IPR038266">
    <property type="entry name" value="NapC/NirT_cytc_sf"/>
</dbReference>
<dbReference type="GO" id="GO:0009055">
    <property type="term" value="F:electron transfer activity"/>
    <property type="evidence" value="ECO:0007669"/>
    <property type="project" value="UniProtKB-UniRule"/>
</dbReference>
<dbReference type="GO" id="GO:0020037">
    <property type="term" value="F:heme binding"/>
    <property type="evidence" value="ECO:0007669"/>
    <property type="project" value="UniProtKB-UniRule"/>
</dbReference>
<dbReference type="Pfam" id="PF03264">
    <property type="entry name" value="Cytochrom_NNT"/>
    <property type="match status" value="1"/>
</dbReference>
<dbReference type="GO" id="GO:0009276">
    <property type="term" value="C:Gram-negative-bacterium-type cell wall"/>
    <property type="evidence" value="ECO:0007669"/>
    <property type="project" value="UniProtKB-UniRule"/>
</dbReference>
<evidence type="ECO:0000256" key="17">
    <source>
        <dbReference type="PIRSR" id="PIRSR000014-2"/>
    </source>
</evidence>
<dbReference type="RefSeq" id="WP_078709692.1">
    <property type="nucleotide sequence ID" value="NZ_FUXL01000014.1"/>
</dbReference>
<proteinExistence type="inferred from homology"/>
<protein>
    <recommendedName>
        <fullName evidence="15">Cytochrome c-type protein</fullName>
    </recommendedName>
</protein>
<evidence type="ECO:0000256" key="5">
    <source>
        <dbReference type="ARBA" id="ARBA00022475"/>
    </source>
</evidence>
<evidence type="ECO:0000256" key="12">
    <source>
        <dbReference type="ARBA" id="ARBA00023004"/>
    </source>
</evidence>
<feature type="binding site" description="covalent" evidence="16">
    <location>
        <position position="79"/>
    </location>
    <ligand>
        <name>heme</name>
        <dbReference type="ChEBI" id="CHEBI:30413"/>
        <label>2</label>
    </ligand>
</feature>
<dbReference type="GO" id="GO:0005886">
    <property type="term" value="C:plasma membrane"/>
    <property type="evidence" value="ECO:0007669"/>
    <property type="project" value="UniProtKB-SubCell"/>
</dbReference>
<dbReference type="PANTHER" id="PTHR30333:SF3">
    <property type="entry name" value="CYTOCHROME C-TYPE PROTEIN TORY"/>
    <property type="match status" value="1"/>
</dbReference>
<name>A0A1T4SUP4_9HYPH</name>
<dbReference type="Proteomes" id="UP000190135">
    <property type="component" value="Unassembled WGS sequence"/>
</dbReference>
<evidence type="ECO:0000313" key="20">
    <source>
        <dbReference type="EMBL" id="SKA31893.1"/>
    </source>
</evidence>
<dbReference type="GO" id="GO:0005506">
    <property type="term" value="F:iron ion binding"/>
    <property type="evidence" value="ECO:0007669"/>
    <property type="project" value="UniProtKB-UniRule"/>
</dbReference>
<evidence type="ECO:0000259" key="19">
    <source>
        <dbReference type="Pfam" id="PF03264"/>
    </source>
</evidence>
<dbReference type="AlphaFoldDB" id="A0A1T4SUP4"/>
<feature type="transmembrane region" description="Helical" evidence="18">
    <location>
        <begin position="16"/>
        <end position="36"/>
    </location>
</feature>
<comment type="PTM">
    <text evidence="16">Binds 5 heme groups per subunit.</text>
</comment>
<evidence type="ECO:0000256" key="3">
    <source>
        <dbReference type="ARBA" id="ARBA00007395"/>
    </source>
</evidence>
<comment type="similarity">
    <text evidence="2 15">Belongs to the TorC/TorY family.</text>
</comment>
<keyword evidence="5 15" id="KW-1003">Cell membrane</keyword>
<keyword evidence="6 15" id="KW-0997">Cell inner membrane</keyword>
<feature type="binding site" description="covalent" evidence="16">
    <location>
        <position position="336"/>
    </location>
    <ligand>
        <name>heme</name>
        <dbReference type="ChEBI" id="CHEBI:30413"/>
        <label>5</label>
    </ligand>
</feature>